<dbReference type="RefSeq" id="WP_039426932.1">
    <property type="nucleotide sequence ID" value="NZ_CP061844.1"/>
</dbReference>
<dbReference type="AlphaFoldDB" id="A0A099LTR6"/>
<dbReference type="InterPro" id="IPR016181">
    <property type="entry name" value="Acyl_CoA_acyltransferase"/>
</dbReference>
<dbReference type="Gene3D" id="3.40.630.30">
    <property type="match status" value="1"/>
</dbReference>
<dbReference type="GO" id="GO:0005840">
    <property type="term" value="C:ribosome"/>
    <property type="evidence" value="ECO:0007669"/>
    <property type="project" value="UniProtKB-KW"/>
</dbReference>
<dbReference type="PANTHER" id="PTHR43441">
    <property type="entry name" value="RIBOSOMAL-PROTEIN-SERINE ACETYLTRANSFERASE"/>
    <property type="match status" value="1"/>
</dbReference>
<dbReference type="InterPro" id="IPR051908">
    <property type="entry name" value="Ribosomal_N-acetyltransferase"/>
</dbReference>
<gene>
    <name evidence="2" type="ORF">EA26_09215</name>
</gene>
<dbReference type="GO" id="GO:0005737">
    <property type="term" value="C:cytoplasm"/>
    <property type="evidence" value="ECO:0007669"/>
    <property type="project" value="TreeGrafter"/>
</dbReference>
<keyword evidence="3" id="KW-1185">Reference proteome</keyword>
<dbReference type="PANTHER" id="PTHR43441:SF11">
    <property type="entry name" value="RIBOSOMAL-PROTEIN-SERINE ACETYLTRANSFERASE"/>
    <property type="match status" value="1"/>
</dbReference>
<evidence type="ECO:0000313" key="2">
    <source>
        <dbReference type="EMBL" id="KGK11480.1"/>
    </source>
</evidence>
<sequence length="179" mass="20248">MFTLNVDNEIELALVQESFAPLYAELVAEHKAYLSQWLTWPDFCSSEQDFRLFVHRSLHDYADGRSLTCAIFYHGDLVGNIGLHEINLELGRTCIGYWLAESHKGRGIVTRAAQTLIKHAFDTLGLEKVQLQAAKENLASRAVAERLGMTLEGIITRNEKVQDRVLDHAIYGLHKHACQ</sequence>
<proteinExistence type="predicted"/>
<accession>A0A099LTR6</accession>
<comment type="caution">
    <text evidence="2">The sequence shown here is derived from an EMBL/GenBank/DDBJ whole genome shotgun (WGS) entry which is preliminary data.</text>
</comment>
<dbReference type="SUPFAM" id="SSF55729">
    <property type="entry name" value="Acyl-CoA N-acyltransferases (Nat)"/>
    <property type="match status" value="1"/>
</dbReference>
<dbReference type="EMBL" id="JMCG01000001">
    <property type="protein sequence ID" value="KGK11480.1"/>
    <property type="molecule type" value="Genomic_DNA"/>
</dbReference>
<protein>
    <submittedName>
        <fullName evidence="2">50S ribosomal protein L7/L12</fullName>
    </submittedName>
</protein>
<reference evidence="2 3" key="1">
    <citation type="submission" date="2014-04" db="EMBL/GenBank/DDBJ databases">
        <title>Genome sequencing of Vibrio navarrensis strains.</title>
        <authorList>
            <person name="Gladney L.M."/>
            <person name="Katz L.S."/>
            <person name="Marino-Ramirez L."/>
            <person name="Jordan I.K."/>
        </authorList>
    </citation>
    <scope>NUCLEOTIDE SEQUENCE [LARGE SCALE GENOMIC DNA]</scope>
    <source>
        <strain evidence="2 3">ATCC 51183</strain>
    </source>
</reference>
<dbReference type="GO" id="GO:0008999">
    <property type="term" value="F:protein-N-terminal-alanine acetyltransferase activity"/>
    <property type="evidence" value="ECO:0007669"/>
    <property type="project" value="TreeGrafter"/>
</dbReference>
<keyword evidence="2" id="KW-0687">Ribonucleoprotein</keyword>
<dbReference type="GO" id="GO:1990189">
    <property type="term" value="F:protein N-terminal-serine acetyltransferase activity"/>
    <property type="evidence" value="ECO:0007669"/>
    <property type="project" value="TreeGrafter"/>
</dbReference>
<dbReference type="PROSITE" id="PS51186">
    <property type="entry name" value="GNAT"/>
    <property type="match status" value="1"/>
</dbReference>
<keyword evidence="2" id="KW-0689">Ribosomal protein</keyword>
<name>A0A099LTR6_9VIBR</name>
<dbReference type="InterPro" id="IPR000182">
    <property type="entry name" value="GNAT_dom"/>
</dbReference>
<dbReference type="GeneID" id="43683370"/>
<evidence type="ECO:0000313" key="3">
    <source>
        <dbReference type="Proteomes" id="UP000029994"/>
    </source>
</evidence>
<dbReference type="Proteomes" id="UP000029994">
    <property type="component" value="Unassembled WGS sequence"/>
</dbReference>
<dbReference type="Pfam" id="PF13302">
    <property type="entry name" value="Acetyltransf_3"/>
    <property type="match status" value="1"/>
</dbReference>
<organism evidence="2 3">
    <name type="scientific">Vibrio navarrensis</name>
    <dbReference type="NCBI Taxonomy" id="29495"/>
    <lineage>
        <taxon>Bacteria</taxon>
        <taxon>Pseudomonadati</taxon>
        <taxon>Pseudomonadota</taxon>
        <taxon>Gammaproteobacteria</taxon>
        <taxon>Vibrionales</taxon>
        <taxon>Vibrionaceae</taxon>
        <taxon>Vibrio</taxon>
    </lineage>
</organism>
<feature type="domain" description="N-acetyltransferase" evidence="1">
    <location>
        <begin position="17"/>
        <end position="171"/>
    </location>
</feature>
<dbReference type="STRING" id="29495.EA26_09215"/>
<evidence type="ECO:0000259" key="1">
    <source>
        <dbReference type="PROSITE" id="PS51186"/>
    </source>
</evidence>
<dbReference type="eggNOG" id="COG1670">
    <property type="taxonomic scope" value="Bacteria"/>
</dbReference>